<accession>A0ABW2ACQ3</accession>
<dbReference type="SUPFAM" id="SSF53254">
    <property type="entry name" value="Phosphoglycerate mutase-like"/>
    <property type="match status" value="1"/>
</dbReference>
<dbReference type="CDD" id="cd07040">
    <property type="entry name" value="HP"/>
    <property type="match status" value="1"/>
</dbReference>
<sequence length="247" mass="27862">MTRSILLVRHGQASFGKSDYDQLSDLGRTQSRLLGQFLSTREIKPDRIVSGSLNRQRQTAAAVCVAAGWIAPTDVDDVWNELDHVEVINAFKPAYKNMLVLKADMVRTLRPRAAFEDMFTQAIARWADGEHDDEYTESFAAFDTRVRTAMTSLLEHDAECTMVISSVGLISWIIARLLVREPWDRDVRDPERPSTNDLAIENIWRATSMAGYNTGLTRLVLDKEGLPQLLTYNEVGHLPEAKLITAR</sequence>
<dbReference type="InterPro" id="IPR013078">
    <property type="entry name" value="His_Pase_superF_clade-1"/>
</dbReference>
<gene>
    <name evidence="2" type="ORF">ACFQDH_03990</name>
</gene>
<dbReference type="InterPro" id="IPR029033">
    <property type="entry name" value="His_PPase_superfam"/>
</dbReference>
<dbReference type="RefSeq" id="WP_382398689.1">
    <property type="nucleotide sequence ID" value="NZ_JBHSWH010000001.1"/>
</dbReference>
<dbReference type="Gene3D" id="3.40.50.1240">
    <property type="entry name" value="Phosphoglycerate mutase-like"/>
    <property type="match status" value="1"/>
</dbReference>
<organism evidence="2 3">
    <name type="scientific">Flexivirga alba</name>
    <dbReference type="NCBI Taxonomy" id="702742"/>
    <lineage>
        <taxon>Bacteria</taxon>
        <taxon>Bacillati</taxon>
        <taxon>Actinomycetota</taxon>
        <taxon>Actinomycetes</taxon>
        <taxon>Micrococcales</taxon>
        <taxon>Dermacoccaceae</taxon>
        <taxon>Flexivirga</taxon>
    </lineage>
</organism>
<dbReference type="InterPro" id="IPR051021">
    <property type="entry name" value="Mito_Ser/Thr_phosphatase"/>
</dbReference>
<proteinExistence type="predicted"/>
<dbReference type="EMBL" id="JBHSWH010000001">
    <property type="protein sequence ID" value="MFC6704449.1"/>
    <property type="molecule type" value="Genomic_DNA"/>
</dbReference>
<keyword evidence="1" id="KW-0378">Hydrolase</keyword>
<dbReference type="PANTHER" id="PTHR20935">
    <property type="entry name" value="PHOSPHOGLYCERATE MUTASE-RELATED"/>
    <property type="match status" value="1"/>
</dbReference>
<keyword evidence="3" id="KW-1185">Reference proteome</keyword>
<evidence type="ECO:0000256" key="1">
    <source>
        <dbReference type="ARBA" id="ARBA00022801"/>
    </source>
</evidence>
<name>A0ABW2ACQ3_9MICO</name>
<dbReference type="Pfam" id="PF00300">
    <property type="entry name" value="His_Phos_1"/>
    <property type="match status" value="1"/>
</dbReference>
<reference evidence="3" key="1">
    <citation type="journal article" date="2019" name="Int. J. Syst. Evol. Microbiol.">
        <title>The Global Catalogue of Microorganisms (GCM) 10K type strain sequencing project: providing services to taxonomists for standard genome sequencing and annotation.</title>
        <authorList>
            <consortium name="The Broad Institute Genomics Platform"/>
            <consortium name="The Broad Institute Genome Sequencing Center for Infectious Disease"/>
            <person name="Wu L."/>
            <person name="Ma J."/>
        </authorList>
    </citation>
    <scope>NUCLEOTIDE SEQUENCE [LARGE SCALE GENOMIC DNA]</scope>
    <source>
        <strain evidence="3">CCUG 58127</strain>
    </source>
</reference>
<protein>
    <submittedName>
        <fullName evidence="2">Histidine phosphatase family protein</fullName>
    </submittedName>
</protein>
<evidence type="ECO:0000313" key="2">
    <source>
        <dbReference type="EMBL" id="MFC6704449.1"/>
    </source>
</evidence>
<dbReference type="PANTHER" id="PTHR20935:SF0">
    <property type="entry name" value="SERINE_THREONINE-PROTEIN PHOSPHATASE PGAM5, MITOCHONDRIAL"/>
    <property type="match status" value="1"/>
</dbReference>
<comment type="caution">
    <text evidence="2">The sequence shown here is derived from an EMBL/GenBank/DDBJ whole genome shotgun (WGS) entry which is preliminary data.</text>
</comment>
<evidence type="ECO:0000313" key="3">
    <source>
        <dbReference type="Proteomes" id="UP001596298"/>
    </source>
</evidence>
<dbReference type="Proteomes" id="UP001596298">
    <property type="component" value="Unassembled WGS sequence"/>
</dbReference>